<dbReference type="CDD" id="cd21059">
    <property type="entry name" value="LciA-like"/>
    <property type="match status" value="1"/>
</dbReference>
<accession>A0A841YZ08</accession>
<dbReference type="AlphaFoldDB" id="A0A841YZ08"/>
<dbReference type="InterPro" id="IPR015046">
    <property type="entry name" value="LciA_Immunity-like"/>
</dbReference>
<reference evidence="1 2" key="1">
    <citation type="submission" date="2020-03" db="EMBL/GenBank/DDBJ databases">
        <title>Soil Listeria distribution.</title>
        <authorList>
            <person name="Liao J."/>
            <person name="Wiedmann M."/>
        </authorList>
    </citation>
    <scope>NUCLEOTIDE SEQUENCE [LARGE SCALE GENOMIC DNA]</scope>
    <source>
        <strain evidence="1 2">FSL L7-1614</strain>
    </source>
</reference>
<dbReference type="GO" id="GO:0030153">
    <property type="term" value="P:bacteriocin immunity"/>
    <property type="evidence" value="ECO:0007669"/>
    <property type="project" value="InterPro"/>
</dbReference>
<dbReference type="Proteomes" id="UP000569903">
    <property type="component" value="Unassembled WGS sequence"/>
</dbReference>
<proteinExistence type="predicted"/>
<organism evidence="1 2">
    <name type="scientific">Listeria newyorkensis</name>
    <dbReference type="NCBI Taxonomy" id="1497681"/>
    <lineage>
        <taxon>Bacteria</taxon>
        <taxon>Bacillati</taxon>
        <taxon>Bacillota</taxon>
        <taxon>Bacilli</taxon>
        <taxon>Bacillales</taxon>
        <taxon>Listeriaceae</taxon>
        <taxon>Listeria</taxon>
    </lineage>
</organism>
<dbReference type="EMBL" id="JAARQN010000013">
    <property type="protein sequence ID" value="MBC1458650.1"/>
    <property type="molecule type" value="Genomic_DNA"/>
</dbReference>
<evidence type="ECO:0000313" key="1">
    <source>
        <dbReference type="EMBL" id="MBC1458650.1"/>
    </source>
</evidence>
<evidence type="ECO:0000313" key="2">
    <source>
        <dbReference type="Proteomes" id="UP000569903"/>
    </source>
</evidence>
<dbReference type="Pfam" id="PF08951">
    <property type="entry name" value="EntA_Immun"/>
    <property type="match status" value="1"/>
</dbReference>
<gene>
    <name evidence="1" type="ORF">HB850_12875</name>
</gene>
<name>A0A841YZ08_9LIST</name>
<sequence length="98" mass="11384">MSSRKKSKVEEKILNDIYDIVLDADTLEYERNMFLHYKNAIENGSYVLNCISQLLSELRPYAIKQELSPKVAKFYVESSSYKAIDKELGRGLIFWNGL</sequence>
<comment type="caution">
    <text evidence="1">The sequence shown here is derived from an EMBL/GenBank/DDBJ whole genome shotgun (WGS) entry which is preliminary data.</text>
</comment>
<protein>
    <submittedName>
        <fullName evidence="1">Bacteriocin immunity protein</fullName>
    </submittedName>
</protein>
<dbReference type="RefSeq" id="WP_059140475.1">
    <property type="nucleotide sequence ID" value="NZ_JAARQN010000013.1"/>
</dbReference>